<accession>U4LD58</accession>
<evidence type="ECO:0000313" key="3">
    <source>
        <dbReference type="Proteomes" id="UP000018144"/>
    </source>
</evidence>
<dbReference type="AlphaFoldDB" id="U4LD58"/>
<evidence type="ECO:0008006" key="4">
    <source>
        <dbReference type="Google" id="ProtNLM"/>
    </source>
</evidence>
<evidence type="ECO:0000313" key="2">
    <source>
        <dbReference type="EMBL" id="CCX08483.1"/>
    </source>
</evidence>
<gene>
    <name evidence="2" type="ORF">PCON_08076</name>
</gene>
<name>U4LD58_PYROM</name>
<feature type="compositionally biased region" description="Low complexity" evidence="1">
    <location>
        <begin position="132"/>
        <end position="145"/>
    </location>
</feature>
<dbReference type="OrthoDB" id="5393450at2759"/>
<protein>
    <recommendedName>
        <fullName evidence="4">RRM domain-containing protein</fullName>
    </recommendedName>
</protein>
<proteinExistence type="predicted"/>
<keyword evidence="3" id="KW-1185">Reference proteome</keyword>
<feature type="compositionally biased region" description="Polar residues" evidence="1">
    <location>
        <begin position="146"/>
        <end position="156"/>
    </location>
</feature>
<evidence type="ECO:0000256" key="1">
    <source>
        <dbReference type="SAM" id="MobiDB-lite"/>
    </source>
</evidence>
<dbReference type="EMBL" id="HF935416">
    <property type="protein sequence ID" value="CCX08483.1"/>
    <property type="molecule type" value="Genomic_DNA"/>
</dbReference>
<dbReference type="Proteomes" id="UP000018144">
    <property type="component" value="Unassembled WGS sequence"/>
</dbReference>
<organism evidence="2 3">
    <name type="scientific">Pyronema omphalodes (strain CBS 100304)</name>
    <name type="common">Pyronema confluens</name>
    <dbReference type="NCBI Taxonomy" id="1076935"/>
    <lineage>
        <taxon>Eukaryota</taxon>
        <taxon>Fungi</taxon>
        <taxon>Dikarya</taxon>
        <taxon>Ascomycota</taxon>
        <taxon>Pezizomycotina</taxon>
        <taxon>Pezizomycetes</taxon>
        <taxon>Pezizales</taxon>
        <taxon>Pyronemataceae</taxon>
        <taxon>Pyronema</taxon>
    </lineage>
</organism>
<dbReference type="OMA" id="PANESKF"/>
<feature type="region of interest" description="Disordered" evidence="1">
    <location>
        <begin position="109"/>
        <end position="157"/>
    </location>
</feature>
<sequence length="408" mass="44910">MDYSNINNQSTLFGATTLLGSTVNTAPTQLDKNKEKKFNDWHQKQGLQAPNDYSSFAAQPVPFSTVHENPNQPTAASPFLQKVLNQQSANQLGGNDEQMQDADYPRAKPALKRTTSHSPPLSGGWPKSMFGTRPPSRTRARTSTPDVNSDFASNEENAPPLASIYDSHVTPAPPAPVEPTETPMTPTAVRVANFSEDRFPDLIRALRRYYGPILEPYSGLPLSESRYRDPEIIPRDQLDHKTAKMVQPMSGSEGGPGPWVRITFRDREAAERAVEGSSRGELSVGGRRIVVTYWEADPVKEVLPFAMEVDAPAMPVKQTPRRMSVVRPPPEELPQDAVLSTHLPGARLLVPKQVEFAKKDGWLGGWFAGVPSVMVASSKPAAQSDSWLGSVGRGYRYVMDELVGFKYL</sequence>
<reference evidence="2 3" key="1">
    <citation type="journal article" date="2013" name="PLoS Genet.">
        <title>The genome and development-dependent transcriptomes of Pyronema confluens: a window into fungal evolution.</title>
        <authorList>
            <person name="Traeger S."/>
            <person name="Altegoer F."/>
            <person name="Freitag M."/>
            <person name="Gabaldon T."/>
            <person name="Kempken F."/>
            <person name="Kumar A."/>
            <person name="Marcet-Houben M."/>
            <person name="Poggeler S."/>
            <person name="Stajich J.E."/>
            <person name="Nowrousian M."/>
        </authorList>
    </citation>
    <scope>NUCLEOTIDE SEQUENCE [LARGE SCALE GENOMIC DNA]</scope>
    <source>
        <strain evidence="3">CBS 100304</strain>
        <tissue evidence="2">Vegetative mycelium</tissue>
    </source>
</reference>